<protein>
    <submittedName>
        <fullName evidence="2">Uncharacterized protein</fullName>
    </submittedName>
</protein>
<comment type="caution">
    <text evidence="2">The sequence shown here is derived from an EMBL/GenBank/DDBJ whole genome shotgun (WGS) entry which is preliminary data.</text>
</comment>
<evidence type="ECO:0000256" key="1">
    <source>
        <dbReference type="SAM" id="MobiDB-lite"/>
    </source>
</evidence>
<keyword evidence="3" id="KW-1185">Reference proteome</keyword>
<organism evidence="2 3">
    <name type="scientific">Ladona fulva</name>
    <name type="common">Scarce chaser dragonfly</name>
    <name type="synonym">Libellula fulva</name>
    <dbReference type="NCBI Taxonomy" id="123851"/>
    <lineage>
        <taxon>Eukaryota</taxon>
        <taxon>Metazoa</taxon>
        <taxon>Ecdysozoa</taxon>
        <taxon>Arthropoda</taxon>
        <taxon>Hexapoda</taxon>
        <taxon>Insecta</taxon>
        <taxon>Pterygota</taxon>
        <taxon>Palaeoptera</taxon>
        <taxon>Odonata</taxon>
        <taxon>Epiprocta</taxon>
        <taxon>Anisoptera</taxon>
        <taxon>Libelluloidea</taxon>
        <taxon>Libellulidae</taxon>
        <taxon>Ladona</taxon>
    </lineage>
</organism>
<name>A0A8K0P2P6_LADFU</name>
<sequence length="116" mass="13250">MWVKTIRRRLRRRLSMEANFVEFESSIPKFDRNESCHAPRALRSAQLTFSRSKYPAFLLVPPGRGPRRMGNETKLGSEEGRGRRKRSLTPPLLSFPLLSPGVATSEAYLRAALLNH</sequence>
<proteinExistence type="predicted"/>
<feature type="region of interest" description="Disordered" evidence="1">
    <location>
        <begin position="60"/>
        <end position="91"/>
    </location>
</feature>
<evidence type="ECO:0000313" key="3">
    <source>
        <dbReference type="Proteomes" id="UP000792457"/>
    </source>
</evidence>
<dbReference type="EMBL" id="KZ308473">
    <property type="protein sequence ID" value="KAG8230253.1"/>
    <property type="molecule type" value="Genomic_DNA"/>
</dbReference>
<evidence type="ECO:0000313" key="2">
    <source>
        <dbReference type="EMBL" id="KAG8230253.1"/>
    </source>
</evidence>
<dbReference type="AlphaFoldDB" id="A0A8K0P2P6"/>
<dbReference type="Proteomes" id="UP000792457">
    <property type="component" value="Unassembled WGS sequence"/>
</dbReference>
<accession>A0A8K0P2P6</accession>
<reference evidence="2" key="1">
    <citation type="submission" date="2013-04" db="EMBL/GenBank/DDBJ databases">
        <authorList>
            <person name="Qu J."/>
            <person name="Murali S.C."/>
            <person name="Bandaranaike D."/>
            <person name="Bellair M."/>
            <person name="Blankenburg K."/>
            <person name="Chao H."/>
            <person name="Dinh H."/>
            <person name="Doddapaneni H."/>
            <person name="Downs B."/>
            <person name="Dugan-Rocha S."/>
            <person name="Elkadiri S."/>
            <person name="Gnanaolivu R.D."/>
            <person name="Hernandez B."/>
            <person name="Javaid M."/>
            <person name="Jayaseelan J.C."/>
            <person name="Lee S."/>
            <person name="Li M."/>
            <person name="Ming W."/>
            <person name="Munidasa M."/>
            <person name="Muniz J."/>
            <person name="Nguyen L."/>
            <person name="Ongeri F."/>
            <person name="Osuji N."/>
            <person name="Pu L.-L."/>
            <person name="Puazo M."/>
            <person name="Qu C."/>
            <person name="Quiroz J."/>
            <person name="Raj R."/>
            <person name="Weissenberger G."/>
            <person name="Xin Y."/>
            <person name="Zou X."/>
            <person name="Han Y."/>
            <person name="Richards S."/>
            <person name="Worley K."/>
            <person name="Muzny D."/>
            <person name="Gibbs R."/>
        </authorList>
    </citation>
    <scope>NUCLEOTIDE SEQUENCE</scope>
    <source>
        <strain evidence="2">Sampled in the wild</strain>
    </source>
</reference>
<feature type="compositionally biased region" description="Basic and acidic residues" evidence="1">
    <location>
        <begin position="69"/>
        <end position="81"/>
    </location>
</feature>
<gene>
    <name evidence="2" type="ORF">J437_LFUL009791</name>
</gene>
<reference evidence="2" key="2">
    <citation type="submission" date="2017-10" db="EMBL/GenBank/DDBJ databases">
        <title>Ladona fulva Genome sequencing and assembly.</title>
        <authorList>
            <person name="Murali S."/>
            <person name="Richards S."/>
            <person name="Bandaranaike D."/>
            <person name="Bellair M."/>
            <person name="Blankenburg K."/>
            <person name="Chao H."/>
            <person name="Dinh H."/>
            <person name="Doddapaneni H."/>
            <person name="Dugan-Rocha S."/>
            <person name="Elkadiri S."/>
            <person name="Gnanaolivu R."/>
            <person name="Hernandez B."/>
            <person name="Skinner E."/>
            <person name="Javaid M."/>
            <person name="Lee S."/>
            <person name="Li M."/>
            <person name="Ming W."/>
            <person name="Munidasa M."/>
            <person name="Muniz J."/>
            <person name="Nguyen L."/>
            <person name="Hughes D."/>
            <person name="Osuji N."/>
            <person name="Pu L.-L."/>
            <person name="Puazo M."/>
            <person name="Qu C."/>
            <person name="Quiroz J."/>
            <person name="Raj R."/>
            <person name="Weissenberger G."/>
            <person name="Xin Y."/>
            <person name="Zou X."/>
            <person name="Han Y."/>
            <person name="Worley K."/>
            <person name="Muzny D."/>
            <person name="Gibbs R."/>
        </authorList>
    </citation>
    <scope>NUCLEOTIDE SEQUENCE</scope>
    <source>
        <strain evidence="2">Sampled in the wild</strain>
    </source>
</reference>